<dbReference type="EMBL" id="AENT01000025">
    <property type="protein sequence ID" value="EFR42449.1"/>
    <property type="molecule type" value="Genomic_DNA"/>
</dbReference>
<dbReference type="AlphaFoldDB" id="E4L9W1"/>
<dbReference type="eggNOG" id="ENOG50345US">
    <property type="taxonomic scope" value="Bacteria"/>
</dbReference>
<comment type="caution">
    <text evidence="1">The sequence shown here is derived from an EMBL/GenBank/DDBJ whole genome shotgun (WGS) entry which is preliminary data.</text>
</comment>
<proteinExistence type="predicted"/>
<dbReference type="RefSeq" id="WP_007555027.1">
    <property type="nucleotide sequence ID" value="NZ_AENT01000025.1"/>
</dbReference>
<dbReference type="OrthoDB" id="9802211at2"/>
<accession>E4L9W1</accession>
<evidence type="ECO:0000313" key="2">
    <source>
        <dbReference type="Proteomes" id="UP000004594"/>
    </source>
</evidence>
<dbReference type="Proteomes" id="UP000004594">
    <property type="component" value="Unassembled WGS sequence"/>
</dbReference>
<name>E4L9W1_9FIRM</name>
<organism evidence="1 2">
    <name type="scientific">Dialister micraerophilus UPII 345-E</name>
    <dbReference type="NCBI Taxonomy" id="910314"/>
    <lineage>
        <taxon>Bacteria</taxon>
        <taxon>Bacillati</taxon>
        <taxon>Bacillota</taxon>
        <taxon>Negativicutes</taxon>
        <taxon>Veillonellales</taxon>
        <taxon>Veillonellaceae</taxon>
        <taxon>Dialister</taxon>
    </lineage>
</organism>
<evidence type="ECO:0000313" key="1">
    <source>
        <dbReference type="EMBL" id="EFR42449.1"/>
    </source>
</evidence>
<sequence length="160" mass="18866">MNTYISDKGIKILKELKNKTVIRIIADDWRDYNRSYGNIKIDFEDCSVEIENDSYFGVNEELAGYDVICLKNGNFESSVMSDNLYVKKFNKKITGISIIRDTVMIDYSNNIKREKYLIDQAVIFKFDDMKWIISQTSIFTPMSKMLISKIILQKLFYFRK</sequence>
<gene>
    <name evidence="1" type="ORF">HMPREF9220_0120</name>
</gene>
<reference evidence="1 2" key="1">
    <citation type="submission" date="2010-11" db="EMBL/GenBank/DDBJ databases">
        <authorList>
            <person name="Durkin A.S."/>
            <person name="Madupu R."/>
            <person name="Torralba M."/>
            <person name="Gillis M."/>
            <person name="Methe B."/>
            <person name="Sutton G."/>
            <person name="Nelson K.E."/>
        </authorList>
    </citation>
    <scope>NUCLEOTIDE SEQUENCE [LARGE SCALE GENOMIC DNA]</scope>
    <source>
        <strain evidence="1 2">UPII 345-E</strain>
    </source>
</reference>
<protein>
    <submittedName>
        <fullName evidence="1">Uncharacterized protein</fullName>
    </submittedName>
</protein>